<name>A0A8J2W4E3_9NEOP</name>
<evidence type="ECO:0000313" key="3">
    <source>
        <dbReference type="EMBL" id="CAG9578841.1"/>
    </source>
</evidence>
<keyword evidence="4" id="KW-1185">Reference proteome</keyword>
<feature type="signal peptide" evidence="2">
    <location>
        <begin position="1"/>
        <end position="19"/>
    </location>
</feature>
<accession>A0A8J2W4E3</accession>
<evidence type="ECO:0000256" key="2">
    <source>
        <dbReference type="SAM" id="SignalP"/>
    </source>
</evidence>
<dbReference type="EMBL" id="CAKASE010000078">
    <property type="protein sequence ID" value="CAG9578841.1"/>
    <property type="molecule type" value="Genomic_DNA"/>
</dbReference>
<feature type="transmembrane region" description="Helical" evidence="1">
    <location>
        <begin position="175"/>
        <end position="195"/>
    </location>
</feature>
<dbReference type="AlphaFoldDB" id="A0A8J2W4E3"/>
<evidence type="ECO:0000256" key="1">
    <source>
        <dbReference type="SAM" id="Phobius"/>
    </source>
</evidence>
<feature type="transmembrane region" description="Helical" evidence="1">
    <location>
        <begin position="147"/>
        <end position="169"/>
    </location>
</feature>
<feature type="chain" id="PRO_5035285668" evidence="2">
    <location>
        <begin position="20"/>
        <end position="312"/>
    </location>
</feature>
<dbReference type="OrthoDB" id="6819390at2759"/>
<comment type="caution">
    <text evidence="3">The sequence shown here is derived from an EMBL/GenBank/DDBJ whole genome shotgun (WGS) entry which is preliminary data.</text>
</comment>
<reference evidence="3" key="1">
    <citation type="submission" date="2021-09" db="EMBL/GenBank/DDBJ databases">
        <authorList>
            <person name="Martin H S."/>
        </authorList>
    </citation>
    <scope>NUCLEOTIDE SEQUENCE</scope>
</reference>
<evidence type="ECO:0000313" key="4">
    <source>
        <dbReference type="Proteomes" id="UP000789524"/>
    </source>
</evidence>
<dbReference type="Proteomes" id="UP000789524">
    <property type="component" value="Unassembled WGS sequence"/>
</dbReference>
<keyword evidence="1" id="KW-1133">Transmembrane helix</keyword>
<keyword evidence="2" id="KW-0732">Signal</keyword>
<keyword evidence="1" id="KW-0472">Membrane</keyword>
<proteinExistence type="predicted"/>
<organism evidence="3 4">
    <name type="scientific">Danaus chrysippus</name>
    <name type="common">African queen</name>
    <dbReference type="NCBI Taxonomy" id="151541"/>
    <lineage>
        <taxon>Eukaryota</taxon>
        <taxon>Metazoa</taxon>
        <taxon>Ecdysozoa</taxon>
        <taxon>Arthropoda</taxon>
        <taxon>Hexapoda</taxon>
        <taxon>Insecta</taxon>
        <taxon>Pterygota</taxon>
        <taxon>Neoptera</taxon>
        <taxon>Endopterygota</taxon>
        <taxon>Lepidoptera</taxon>
        <taxon>Glossata</taxon>
        <taxon>Ditrysia</taxon>
        <taxon>Papilionoidea</taxon>
        <taxon>Nymphalidae</taxon>
        <taxon>Danainae</taxon>
        <taxon>Danaini</taxon>
        <taxon>Danaina</taxon>
        <taxon>Danaus</taxon>
        <taxon>Anosia</taxon>
    </lineage>
</organism>
<gene>
    <name evidence="3" type="ORF">DCHRY22_LOCUS12872</name>
</gene>
<protein>
    <submittedName>
        <fullName evidence="3">(African queen) hypothetical protein</fullName>
    </submittedName>
</protein>
<keyword evidence="1" id="KW-0812">Transmembrane</keyword>
<sequence length="312" mass="35059">MRACAAILIFASCFIYARPYSRRENVTDSYNTSTNVDTIIRCALSIGMSKCVNGFGVWRAESALQGSGYFRGAFPWQRYNISDEELSERLFNGVNGLLQRRSLEMTLNNNYLLKLGTTSAGVMKIDLVKNDEAATSRSSMKKITKQFYAIMPLLILPGLLMSAILPFFLPTLKMMTLATGMLNNMALTGAVFTLLRNNAFNDKYQKKVIYLNKGYVNDKYPHISSSISNVVVDTSFVNNLNEYAADDTKDFRLVGSKPVGIDYQVTPQWLDNVSEGDGKIRNVQILGHNGNFFNPLRKQDDLNNNEVLDRNE</sequence>